<feature type="region of interest" description="Disordered" evidence="2">
    <location>
        <begin position="327"/>
        <end position="360"/>
    </location>
</feature>
<evidence type="ECO:0000256" key="1">
    <source>
        <dbReference type="SAM" id="Coils"/>
    </source>
</evidence>
<protein>
    <submittedName>
        <fullName evidence="4">Uncharacterized protein</fullName>
    </submittedName>
</protein>
<reference evidence="4" key="1">
    <citation type="submission" date="2015-05" db="UniProtKB">
        <authorList>
            <consortium name="EnsemblMetazoa"/>
        </authorList>
    </citation>
    <scope>IDENTIFICATION</scope>
</reference>
<sequence length="360" mass="41120">MIGFAGNPGKVSCKLNSSVQSRLIKLLICTGIKAAITIVLLLSTAMVIGWSYCVETENYCKNRTWINDKFQDKCRDFLLTIVPFVIINVVNATTKTPTIYIELIDSNKLAKMFENPPKFLPLKRQASNLARQASLSDSTASLHKTNDKNNINPHINNIQSLFSKNKELDMKLENQENRKREKVGKRLLLGTCLKEGKTELAMMHALMKARQRRMNHSIVPLAEAGEDFIKTLYRNDLDASKNPSVFVDLLATEGVNLGEVELPQPQSSLPMPPVFNIPSSHGYLDNKPYPVYQEYPIPSFYWPSQDFRPFQSMEPSTRLFKRYENLTNPMSDPHRVNKNPYNPYRSNPSNYLPQMRYPTN</sequence>
<keyword evidence="1" id="KW-0175">Coiled coil</keyword>
<keyword evidence="3" id="KW-0812">Transmembrane</keyword>
<dbReference type="InParanoid" id="T1I9F6"/>
<keyword evidence="3" id="KW-0472">Membrane</keyword>
<dbReference type="Proteomes" id="UP000015103">
    <property type="component" value="Unassembled WGS sequence"/>
</dbReference>
<evidence type="ECO:0000256" key="3">
    <source>
        <dbReference type="SAM" id="Phobius"/>
    </source>
</evidence>
<dbReference type="HOGENOM" id="CLU_770122_0_0_1"/>
<organism evidence="4 5">
    <name type="scientific">Rhodnius prolixus</name>
    <name type="common">Triatomid bug</name>
    <dbReference type="NCBI Taxonomy" id="13249"/>
    <lineage>
        <taxon>Eukaryota</taxon>
        <taxon>Metazoa</taxon>
        <taxon>Ecdysozoa</taxon>
        <taxon>Arthropoda</taxon>
        <taxon>Hexapoda</taxon>
        <taxon>Insecta</taxon>
        <taxon>Pterygota</taxon>
        <taxon>Neoptera</taxon>
        <taxon>Paraneoptera</taxon>
        <taxon>Hemiptera</taxon>
        <taxon>Heteroptera</taxon>
        <taxon>Panheteroptera</taxon>
        <taxon>Cimicomorpha</taxon>
        <taxon>Reduviidae</taxon>
        <taxon>Triatominae</taxon>
        <taxon>Rhodnius</taxon>
    </lineage>
</organism>
<dbReference type="EMBL" id="ACPB03017058">
    <property type="status" value="NOT_ANNOTATED_CDS"/>
    <property type="molecule type" value="Genomic_DNA"/>
</dbReference>
<evidence type="ECO:0000313" key="5">
    <source>
        <dbReference type="Proteomes" id="UP000015103"/>
    </source>
</evidence>
<evidence type="ECO:0000256" key="2">
    <source>
        <dbReference type="SAM" id="MobiDB-lite"/>
    </source>
</evidence>
<feature type="coiled-coil region" evidence="1">
    <location>
        <begin position="158"/>
        <end position="185"/>
    </location>
</feature>
<keyword evidence="3" id="KW-1133">Transmembrane helix</keyword>
<name>T1I9F6_RHOPR</name>
<evidence type="ECO:0000313" key="4">
    <source>
        <dbReference type="EnsemblMetazoa" id="RPRC012928-PA"/>
    </source>
</evidence>
<dbReference type="VEuPathDB" id="VectorBase:RPRC012928"/>
<proteinExistence type="predicted"/>
<accession>T1I9F6</accession>
<feature type="compositionally biased region" description="Low complexity" evidence="2">
    <location>
        <begin position="338"/>
        <end position="351"/>
    </location>
</feature>
<feature type="transmembrane region" description="Helical" evidence="3">
    <location>
        <begin position="26"/>
        <end position="52"/>
    </location>
</feature>
<dbReference type="EnsemblMetazoa" id="RPRC012928-RA">
    <property type="protein sequence ID" value="RPRC012928-PA"/>
    <property type="gene ID" value="RPRC012928"/>
</dbReference>
<keyword evidence="5" id="KW-1185">Reference proteome</keyword>
<dbReference type="AlphaFoldDB" id="T1I9F6"/>